<dbReference type="Pfam" id="PF13180">
    <property type="entry name" value="PDZ_2"/>
    <property type="match status" value="1"/>
</dbReference>
<evidence type="ECO:0000256" key="1">
    <source>
        <dbReference type="ARBA" id="ARBA00010541"/>
    </source>
</evidence>
<dbReference type="InterPro" id="IPR036034">
    <property type="entry name" value="PDZ_sf"/>
</dbReference>
<evidence type="ECO:0000313" key="4">
    <source>
        <dbReference type="Proteomes" id="UP000031561"/>
    </source>
</evidence>
<sequence length="80" mass="8147">EDHGVLVAKVFANSPADRGGIRAGDVIHQINGQGVTEAAAVQEAVDASQIGQVLKLELTRNGQTLHLAVKPGALPAAKAS</sequence>
<gene>
    <name evidence="3" type="ORF">QQ91_0003955</name>
</gene>
<feature type="domain" description="PDZ" evidence="2">
    <location>
        <begin position="1"/>
        <end position="62"/>
    </location>
</feature>
<proteinExistence type="inferred from homology"/>
<evidence type="ECO:0000259" key="2">
    <source>
        <dbReference type="PROSITE" id="PS50106"/>
    </source>
</evidence>
<evidence type="ECO:0000313" key="3">
    <source>
        <dbReference type="EMBL" id="MCM1981985.1"/>
    </source>
</evidence>
<comment type="caution">
    <text evidence="3">The sequence shown here is derived from an EMBL/GenBank/DDBJ whole genome shotgun (WGS) entry which is preliminary data.</text>
</comment>
<dbReference type="AlphaFoldDB" id="A0ABD4T0U9"/>
<dbReference type="Proteomes" id="UP000031561">
    <property type="component" value="Unassembled WGS sequence"/>
</dbReference>
<feature type="non-terminal residue" evidence="3">
    <location>
        <position position="1"/>
    </location>
</feature>
<reference evidence="3 4" key="1">
    <citation type="journal article" date="2015" name="Genome Announc.">
        <title>Draft Genome Sequence of Filamentous Marine Cyanobacterium Lyngbya confervoides Strain BDU141951.</title>
        <authorList>
            <person name="Chandrababunaidu M.M."/>
            <person name="Sen D."/>
            <person name="Tripathy S."/>
        </authorList>
    </citation>
    <scope>NUCLEOTIDE SEQUENCE [LARGE SCALE GENOMIC DNA]</scope>
    <source>
        <strain evidence="3 4">BDU141951</strain>
    </source>
</reference>
<dbReference type="SUPFAM" id="SSF50156">
    <property type="entry name" value="PDZ domain-like"/>
    <property type="match status" value="1"/>
</dbReference>
<dbReference type="InterPro" id="IPR001478">
    <property type="entry name" value="PDZ"/>
</dbReference>
<keyword evidence="4" id="KW-1185">Reference proteome</keyword>
<dbReference type="Gene3D" id="2.30.42.10">
    <property type="match status" value="1"/>
</dbReference>
<dbReference type="SMART" id="SM00228">
    <property type="entry name" value="PDZ"/>
    <property type="match status" value="1"/>
</dbReference>
<dbReference type="RefSeq" id="WP_166283930.1">
    <property type="nucleotide sequence ID" value="NZ_JTHE03000026.1"/>
</dbReference>
<name>A0ABD4T0U9_9CYAN</name>
<dbReference type="PROSITE" id="PS50106">
    <property type="entry name" value="PDZ"/>
    <property type="match status" value="1"/>
</dbReference>
<accession>A0ABD4T0U9</accession>
<organism evidence="3 4">
    <name type="scientific">Lyngbya confervoides BDU141951</name>
    <dbReference type="NCBI Taxonomy" id="1574623"/>
    <lineage>
        <taxon>Bacteria</taxon>
        <taxon>Bacillati</taxon>
        <taxon>Cyanobacteriota</taxon>
        <taxon>Cyanophyceae</taxon>
        <taxon>Oscillatoriophycideae</taxon>
        <taxon>Oscillatoriales</taxon>
        <taxon>Microcoleaceae</taxon>
        <taxon>Lyngbya</taxon>
    </lineage>
</organism>
<comment type="similarity">
    <text evidence="1">Belongs to the peptidase S1C family.</text>
</comment>
<dbReference type="PANTHER" id="PTHR22939:SF129">
    <property type="entry name" value="SERINE PROTEASE HTRA2, MITOCHONDRIAL"/>
    <property type="match status" value="1"/>
</dbReference>
<protein>
    <submittedName>
        <fullName evidence="3">PDZ domain-containing protein</fullName>
    </submittedName>
</protein>
<dbReference type="EMBL" id="JTHE03000026">
    <property type="protein sequence ID" value="MCM1981985.1"/>
    <property type="molecule type" value="Genomic_DNA"/>
</dbReference>
<dbReference type="PANTHER" id="PTHR22939">
    <property type="entry name" value="SERINE PROTEASE FAMILY S1C HTRA-RELATED"/>
    <property type="match status" value="1"/>
</dbReference>